<sequence length="325" mass="35387">DSPATASPVPSWRCKDSLTTGIRFHGGGSASCRELYNYCNHKTLDAHIRARCPMTCGACTPFLVKQVSNSSDSSSRSSAPSGPCEDDAADHVPVLFMGRKVMDCIDSKVFCFGHPNSKYIAKKCRATCGVCEVADAELEEADKMEPITTTLATVVAAAEPPPRLRWAELFSKAALGPVLVQAAGRRARRPRRRLRGPVPRRPQLGASVDAMPLGHLRSVQWGRATRNHLLFVRVFRVSSLLALRGGFLRPLTELLRSGCSGFPLRCTSRTGSQGWISCEGFLRPRPHCNPSPEDLGRGGAGARRRGLQWSGGRAQCPRPREAGRR</sequence>
<dbReference type="InterPro" id="IPR003582">
    <property type="entry name" value="ShKT_dom"/>
</dbReference>
<name>A0ABN9PF12_9DINO</name>
<feature type="region of interest" description="Disordered" evidence="1">
    <location>
        <begin position="287"/>
        <end position="325"/>
    </location>
</feature>
<feature type="non-terminal residue" evidence="3">
    <location>
        <position position="325"/>
    </location>
</feature>
<organism evidence="3 4">
    <name type="scientific">Prorocentrum cordatum</name>
    <dbReference type="NCBI Taxonomy" id="2364126"/>
    <lineage>
        <taxon>Eukaryota</taxon>
        <taxon>Sar</taxon>
        <taxon>Alveolata</taxon>
        <taxon>Dinophyceae</taxon>
        <taxon>Prorocentrales</taxon>
        <taxon>Prorocentraceae</taxon>
        <taxon>Prorocentrum</taxon>
    </lineage>
</organism>
<protein>
    <recommendedName>
        <fullName evidence="2">ShKT domain-containing protein</fullName>
    </recommendedName>
</protein>
<feature type="non-terminal residue" evidence="3">
    <location>
        <position position="1"/>
    </location>
</feature>
<evidence type="ECO:0000256" key="1">
    <source>
        <dbReference type="SAM" id="MobiDB-lite"/>
    </source>
</evidence>
<dbReference type="Proteomes" id="UP001189429">
    <property type="component" value="Unassembled WGS sequence"/>
</dbReference>
<keyword evidence="4" id="KW-1185">Reference proteome</keyword>
<proteinExistence type="predicted"/>
<accession>A0ABN9PF12</accession>
<dbReference type="SMART" id="SM00254">
    <property type="entry name" value="ShKT"/>
    <property type="match status" value="2"/>
</dbReference>
<evidence type="ECO:0000313" key="4">
    <source>
        <dbReference type="Proteomes" id="UP001189429"/>
    </source>
</evidence>
<evidence type="ECO:0000313" key="3">
    <source>
        <dbReference type="EMBL" id="CAK0790981.1"/>
    </source>
</evidence>
<comment type="caution">
    <text evidence="3">The sequence shown here is derived from an EMBL/GenBank/DDBJ whole genome shotgun (WGS) entry which is preliminary data.</text>
</comment>
<dbReference type="EMBL" id="CAUYUJ010000509">
    <property type="protein sequence ID" value="CAK0790981.1"/>
    <property type="molecule type" value="Genomic_DNA"/>
</dbReference>
<reference evidence="3" key="1">
    <citation type="submission" date="2023-10" db="EMBL/GenBank/DDBJ databases">
        <authorList>
            <person name="Chen Y."/>
            <person name="Shah S."/>
            <person name="Dougan E. K."/>
            <person name="Thang M."/>
            <person name="Chan C."/>
        </authorList>
    </citation>
    <scope>NUCLEOTIDE SEQUENCE [LARGE SCALE GENOMIC DNA]</scope>
</reference>
<gene>
    <name evidence="3" type="ORF">PCOR1329_LOCUS2057</name>
</gene>
<dbReference type="Gene3D" id="1.10.10.1870">
    <property type="entry name" value="ShTK domain-like"/>
    <property type="match status" value="1"/>
</dbReference>
<feature type="domain" description="ShKT" evidence="2">
    <location>
        <begin position="13"/>
        <end position="60"/>
    </location>
</feature>
<evidence type="ECO:0000259" key="2">
    <source>
        <dbReference type="SMART" id="SM00254"/>
    </source>
</evidence>
<feature type="domain" description="ShKT" evidence="2">
    <location>
        <begin position="103"/>
        <end position="132"/>
    </location>
</feature>